<dbReference type="OrthoDB" id="10011777at2759"/>
<dbReference type="AlphaFoldDB" id="A0A0D2A350"/>
<feature type="domain" description="ABM" evidence="1">
    <location>
        <begin position="9"/>
        <end position="99"/>
    </location>
</feature>
<accession>A0A0D2A350</accession>
<sequence>MSLDPNSLVYVVAQLKVAPGKLDEVLGGFTEMASKVEAGEPGCLSYQYFYNEKDGELAVFEIYKDMAAVEAHRNSEHFKEATGARSEGLFTEPPKFSILQRKGGFRRF</sequence>
<dbReference type="Pfam" id="PF03992">
    <property type="entry name" value="ABM"/>
    <property type="match status" value="1"/>
</dbReference>
<dbReference type="GeneID" id="27315240"/>
<dbReference type="HOGENOM" id="CLU_131496_9_0_1"/>
<dbReference type="Gene3D" id="3.30.70.100">
    <property type="match status" value="1"/>
</dbReference>
<dbReference type="RefSeq" id="XP_016211092.1">
    <property type="nucleotide sequence ID" value="XM_016361016.1"/>
</dbReference>
<dbReference type="Proteomes" id="UP000053259">
    <property type="component" value="Unassembled WGS sequence"/>
</dbReference>
<dbReference type="EMBL" id="KN847556">
    <property type="protein sequence ID" value="KIW01223.1"/>
    <property type="molecule type" value="Genomic_DNA"/>
</dbReference>
<organism evidence="2 3">
    <name type="scientific">Verruconis gallopava</name>
    <dbReference type="NCBI Taxonomy" id="253628"/>
    <lineage>
        <taxon>Eukaryota</taxon>
        <taxon>Fungi</taxon>
        <taxon>Dikarya</taxon>
        <taxon>Ascomycota</taxon>
        <taxon>Pezizomycotina</taxon>
        <taxon>Dothideomycetes</taxon>
        <taxon>Pleosporomycetidae</taxon>
        <taxon>Venturiales</taxon>
        <taxon>Sympoventuriaceae</taxon>
        <taxon>Verruconis</taxon>
    </lineage>
</organism>
<reference evidence="2 3" key="1">
    <citation type="submission" date="2015-01" db="EMBL/GenBank/DDBJ databases">
        <title>The Genome Sequence of Ochroconis gallopava CBS43764.</title>
        <authorList>
            <consortium name="The Broad Institute Genomics Platform"/>
            <person name="Cuomo C."/>
            <person name="de Hoog S."/>
            <person name="Gorbushina A."/>
            <person name="Stielow B."/>
            <person name="Teixiera M."/>
            <person name="Abouelleil A."/>
            <person name="Chapman S.B."/>
            <person name="Priest M."/>
            <person name="Young S.K."/>
            <person name="Wortman J."/>
            <person name="Nusbaum C."/>
            <person name="Birren B."/>
        </authorList>
    </citation>
    <scope>NUCLEOTIDE SEQUENCE [LARGE SCALE GENOMIC DNA]</scope>
    <source>
        <strain evidence="2 3">CBS 43764</strain>
    </source>
</reference>
<keyword evidence="3" id="KW-1185">Reference proteome</keyword>
<dbReference type="PANTHER" id="PTHR40624:SF1">
    <property type="entry name" value="BIOSYNTHESIS MONOOXYGENASE, PUTATIVE (AFU_ORTHOLOGUE AFUA_1G12025)-RELATED"/>
    <property type="match status" value="1"/>
</dbReference>
<proteinExistence type="predicted"/>
<dbReference type="PANTHER" id="PTHR40624">
    <property type="entry name" value="BIOSYNTHESIS MONOOXYGENASE, PUTATIVE (AFU_ORTHOLOGUE AFUA_1G12025)-RELATED"/>
    <property type="match status" value="1"/>
</dbReference>
<gene>
    <name evidence="2" type="ORF">PV09_07267</name>
</gene>
<dbReference type="VEuPathDB" id="FungiDB:PV09_07267"/>
<dbReference type="PROSITE" id="PS51725">
    <property type="entry name" value="ABM"/>
    <property type="match status" value="1"/>
</dbReference>
<dbReference type="InterPro" id="IPR007138">
    <property type="entry name" value="ABM_dom"/>
</dbReference>
<dbReference type="InParanoid" id="A0A0D2A350"/>
<protein>
    <recommendedName>
        <fullName evidence="1">ABM domain-containing protein</fullName>
    </recommendedName>
</protein>
<dbReference type="InterPro" id="IPR011008">
    <property type="entry name" value="Dimeric_a/b-barrel"/>
</dbReference>
<evidence type="ECO:0000259" key="1">
    <source>
        <dbReference type="PROSITE" id="PS51725"/>
    </source>
</evidence>
<name>A0A0D2A350_9PEZI</name>
<evidence type="ECO:0000313" key="2">
    <source>
        <dbReference type="EMBL" id="KIW01223.1"/>
    </source>
</evidence>
<dbReference type="STRING" id="253628.A0A0D2A350"/>
<evidence type="ECO:0000313" key="3">
    <source>
        <dbReference type="Proteomes" id="UP000053259"/>
    </source>
</evidence>
<dbReference type="SUPFAM" id="SSF54909">
    <property type="entry name" value="Dimeric alpha+beta barrel"/>
    <property type="match status" value="1"/>
</dbReference>